<dbReference type="Gene3D" id="3.40.50.360">
    <property type="match status" value="1"/>
</dbReference>
<gene>
    <name evidence="3" type="primary">wrbA</name>
    <name evidence="3" type="ORF">QIT00_29405</name>
</gene>
<dbReference type="EMBL" id="JASCIS010000039">
    <property type="protein sequence ID" value="MDI3422612.1"/>
    <property type="molecule type" value="Genomic_DNA"/>
</dbReference>
<keyword evidence="4" id="KW-1185">Reference proteome</keyword>
<dbReference type="SUPFAM" id="SSF52218">
    <property type="entry name" value="Flavoproteins"/>
    <property type="match status" value="1"/>
</dbReference>
<dbReference type="PANTHER" id="PTHR30546:SF23">
    <property type="entry name" value="FLAVOPROTEIN-LIKE PROTEIN YCP4-RELATED"/>
    <property type="match status" value="1"/>
</dbReference>
<accession>A0ABT6T421</accession>
<dbReference type="PANTHER" id="PTHR30546">
    <property type="entry name" value="FLAVODOXIN-RELATED PROTEIN WRBA-RELATED"/>
    <property type="match status" value="1"/>
</dbReference>
<organism evidence="3 4">
    <name type="scientific">Streptomyces luteolus</name>
    <dbReference type="NCBI Taxonomy" id="3043615"/>
    <lineage>
        <taxon>Bacteria</taxon>
        <taxon>Bacillati</taxon>
        <taxon>Actinomycetota</taxon>
        <taxon>Actinomycetes</taxon>
        <taxon>Kitasatosporales</taxon>
        <taxon>Streptomycetaceae</taxon>
        <taxon>Streptomyces</taxon>
    </lineage>
</organism>
<dbReference type="PROSITE" id="PS50902">
    <property type="entry name" value="FLAVODOXIN_LIKE"/>
    <property type="match status" value="1"/>
</dbReference>
<dbReference type="NCBIfam" id="TIGR01755">
    <property type="entry name" value="flav_wrbA"/>
    <property type="match status" value="1"/>
</dbReference>
<dbReference type="InterPro" id="IPR008254">
    <property type="entry name" value="Flavodoxin/NO_synth"/>
</dbReference>
<name>A0ABT6T421_9ACTN</name>
<dbReference type="InterPro" id="IPR005025">
    <property type="entry name" value="FMN_Rdtase-like_dom"/>
</dbReference>
<evidence type="ECO:0000313" key="3">
    <source>
        <dbReference type="EMBL" id="MDI3422612.1"/>
    </source>
</evidence>
<dbReference type="RefSeq" id="WP_282538469.1">
    <property type="nucleotide sequence ID" value="NZ_JASCIS010000039.1"/>
</dbReference>
<dbReference type="InterPro" id="IPR029039">
    <property type="entry name" value="Flavoprotein-like_sf"/>
</dbReference>
<dbReference type="Proteomes" id="UP001237105">
    <property type="component" value="Unassembled WGS sequence"/>
</dbReference>
<dbReference type="NCBIfam" id="NF002999">
    <property type="entry name" value="PRK03767.1"/>
    <property type="match status" value="1"/>
</dbReference>
<evidence type="ECO:0000259" key="2">
    <source>
        <dbReference type="PROSITE" id="PS50902"/>
    </source>
</evidence>
<dbReference type="Pfam" id="PF03358">
    <property type="entry name" value="FMN_red"/>
    <property type="match status" value="1"/>
</dbReference>
<proteinExistence type="inferred from homology"/>
<protein>
    <submittedName>
        <fullName evidence="3">NAD(P)H:quinone oxidoreductase</fullName>
        <ecNumber evidence="3">1.6.5.2</ecNumber>
    </submittedName>
</protein>
<keyword evidence="3" id="KW-0560">Oxidoreductase</keyword>
<evidence type="ECO:0000256" key="1">
    <source>
        <dbReference type="ARBA" id="ARBA00006961"/>
    </source>
</evidence>
<feature type="domain" description="Flavodoxin-like" evidence="2">
    <location>
        <begin position="5"/>
        <end position="190"/>
    </location>
</feature>
<reference evidence="3 4" key="1">
    <citation type="submission" date="2023-05" db="EMBL/GenBank/DDBJ databases">
        <title>Draft genome sequence of Streptomyces sp. B-S-A12 isolated from a cave soil in Thailand.</title>
        <authorList>
            <person name="Chamroensaksri N."/>
            <person name="Muangham S."/>
        </authorList>
    </citation>
    <scope>NUCLEOTIDE SEQUENCE [LARGE SCALE GENOMIC DNA]</scope>
    <source>
        <strain evidence="3 4">B-S-A12</strain>
    </source>
</reference>
<dbReference type="InterPro" id="IPR010089">
    <property type="entry name" value="Flavoprotein_WrbA-like"/>
</dbReference>
<dbReference type="EC" id="1.6.5.2" evidence="3"/>
<dbReference type="GO" id="GO:0003955">
    <property type="term" value="F:NAD(P)H dehydrogenase (quinone) activity"/>
    <property type="evidence" value="ECO:0007669"/>
    <property type="project" value="UniProtKB-EC"/>
</dbReference>
<comment type="similarity">
    <text evidence="1">Belongs to the WrbA family.</text>
</comment>
<comment type="caution">
    <text evidence="3">The sequence shown here is derived from an EMBL/GenBank/DDBJ whole genome shotgun (WGS) entry which is preliminary data.</text>
</comment>
<sequence length="202" mass="20916">MSLNVAVIYYSATGNVHQIAQAVAEGAEKAGAEVRLRRVAELAPDSAIDANPAWRAHTEAAAAVELATLDDLTWADGIAFGTPTRFGNVAAQLKQFLDTTGGLWAAGELADKTVTGFTSAANDHGGNESTLLALYHTMHHWGAITVPPGYTDASVYAAGGNPYGTSHASRDGGPTEEVLVAAGFQGRRLARITARIAGEGEA</sequence>
<evidence type="ECO:0000313" key="4">
    <source>
        <dbReference type="Proteomes" id="UP001237105"/>
    </source>
</evidence>